<evidence type="ECO:0000313" key="2">
    <source>
        <dbReference type="Proteomes" id="UP000660729"/>
    </source>
</evidence>
<dbReference type="AlphaFoldDB" id="A0A8H6VDY4"/>
<sequence>MANQLSDPSVKGIYLDIGCASPQTLDRYLNWLYFGTFTTKRPEQTIDTIEGIPDDPEYLDLAQLWSLSIWLKDQQAADDVVNAFVAKMKETQPLRLPGPKCISHVFSPIYSIQPALPRLIATAYAAEASADQLKAIFKCTNETFHAAVAAELVALRIENRQKVASMNSCSFHAHAANEPCESNEKARKRRRLG</sequence>
<accession>A0A8H6VDY4</accession>
<gene>
    <name evidence="1" type="ORF">HII31_10901</name>
</gene>
<reference evidence="1" key="1">
    <citation type="submission" date="2020-04" db="EMBL/GenBank/DDBJ databases">
        <title>Draft genome resource of the tomato pathogen Pseudocercospora fuligena.</title>
        <authorList>
            <person name="Zaccaron A."/>
        </authorList>
    </citation>
    <scope>NUCLEOTIDE SEQUENCE</scope>
    <source>
        <strain evidence="1">PF001</strain>
    </source>
</reference>
<name>A0A8H6VDY4_9PEZI</name>
<organism evidence="1 2">
    <name type="scientific">Pseudocercospora fuligena</name>
    <dbReference type="NCBI Taxonomy" id="685502"/>
    <lineage>
        <taxon>Eukaryota</taxon>
        <taxon>Fungi</taxon>
        <taxon>Dikarya</taxon>
        <taxon>Ascomycota</taxon>
        <taxon>Pezizomycotina</taxon>
        <taxon>Dothideomycetes</taxon>
        <taxon>Dothideomycetidae</taxon>
        <taxon>Mycosphaerellales</taxon>
        <taxon>Mycosphaerellaceae</taxon>
        <taxon>Pseudocercospora</taxon>
    </lineage>
</organism>
<dbReference type="EMBL" id="JABCIY010000222">
    <property type="protein sequence ID" value="KAF7187765.1"/>
    <property type="molecule type" value="Genomic_DNA"/>
</dbReference>
<comment type="caution">
    <text evidence="1">The sequence shown here is derived from an EMBL/GenBank/DDBJ whole genome shotgun (WGS) entry which is preliminary data.</text>
</comment>
<dbReference type="Proteomes" id="UP000660729">
    <property type="component" value="Unassembled WGS sequence"/>
</dbReference>
<protein>
    <submittedName>
        <fullName evidence="1">Uncharacterized protein</fullName>
    </submittedName>
</protein>
<keyword evidence="2" id="KW-1185">Reference proteome</keyword>
<evidence type="ECO:0000313" key="1">
    <source>
        <dbReference type="EMBL" id="KAF7187765.1"/>
    </source>
</evidence>
<proteinExistence type="predicted"/>